<comment type="caution">
    <text evidence="3">The sequence shown here is derived from an EMBL/GenBank/DDBJ whole genome shotgun (WGS) entry which is preliminary data.</text>
</comment>
<keyword evidence="2" id="KW-0732">Signal</keyword>
<reference evidence="3 4" key="1">
    <citation type="submission" date="2020-02" db="EMBL/GenBank/DDBJ databases">
        <authorList>
            <person name="Chaudhuri R."/>
        </authorList>
    </citation>
    <scope>NUCLEOTIDE SEQUENCE [LARGE SCALE GENOMIC DNA]</scope>
    <source>
        <strain evidence="3">SFB21</strain>
    </source>
</reference>
<feature type="compositionally biased region" description="Low complexity" evidence="1">
    <location>
        <begin position="47"/>
        <end position="59"/>
    </location>
</feature>
<feature type="region of interest" description="Disordered" evidence="1">
    <location>
        <begin position="29"/>
        <end position="59"/>
    </location>
</feature>
<dbReference type="Gene3D" id="2.60.40.10">
    <property type="entry name" value="Immunoglobulins"/>
    <property type="match status" value="1"/>
</dbReference>
<name>A0A811GGB5_9GAMM</name>
<evidence type="ECO:0000256" key="1">
    <source>
        <dbReference type="SAM" id="MobiDB-lite"/>
    </source>
</evidence>
<dbReference type="PROSITE" id="PS51257">
    <property type="entry name" value="PROKAR_LIPOPROTEIN"/>
    <property type="match status" value="1"/>
</dbReference>
<dbReference type="AlphaFoldDB" id="A0A811GGB5"/>
<feature type="chain" id="PRO_5032589948" evidence="2">
    <location>
        <begin position="26"/>
        <end position="493"/>
    </location>
</feature>
<evidence type="ECO:0000313" key="4">
    <source>
        <dbReference type="Proteomes" id="UP000489961"/>
    </source>
</evidence>
<evidence type="ECO:0000313" key="3">
    <source>
        <dbReference type="EMBL" id="CAB1218069.1"/>
    </source>
</evidence>
<dbReference type="EMBL" id="CADDTS010000036">
    <property type="protein sequence ID" value="CAB1218069.1"/>
    <property type="molecule type" value="Genomic_DNA"/>
</dbReference>
<gene>
    <name evidence="3" type="ORF">SFB21_2202</name>
</gene>
<organism evidence="3 4">
    <name type="scientific">Acinetobacter bouvetii</name>
    <dbReference type="NCBI Taxonomy" id="202951"/>
    <lineage>
        <taxon>Bacteria</taxon>
        <taxon>Pseudomonadati</taxon>
        <taxon>Pseudomonadota</taxon>
        <taxon>Gammaproteobacteria</taxon>
        <taxon>Moraxellales</taxon>
        <taxon>Moraxellaceae</taxon>
        <taxon>Acinetobacter</taxon>
    </lineage>
</organism>
<feature type="signal peptide" evidence="2">
    <location>
        <begin position="1"/>
        <end position="25"/>
    </location>
</feature>
<dbReference type="RefSeq" id="WP_174560056.1">
    <property type="nucleotide sequence ID" value="NZ_CADDTS010000036.1"/>
</dbReference>
<dbReference type="Proteomes" id="UP000489961">
    <property type="component" value="Unassembled WGS sequence"/>
</dbReference>
<sequence length="493" mass="51669">MTKNISLKLSTVALAVLLASCGGGGSEGYFNKEGSSNGTTTGGSTTGGSTTTPGETAPSASSLKIELSKLSMAASNDSITVIVRALDDNKGGVANTNLVLKVIDLTNNVAIEGASSGVTDASGNVTFVLKTPAVAKNIQDLIKNGFTIQAQTKDGKLVQEQTVTVTGDQNSSADTTSIVLFEATKAALNVRGDETTLTLTAVDANGAVLANQAITLKVLDVAKNGVKFVPKATQTDANGQIKYTLQLSEGARNASYTAAQFVTDDLNLEANFGQSTTIYKYKINVVDSDVPTPVGAITVAYNPTKIEDSATGVYYYKNVSVQVNDIDGKPIANQEVTMGVNPLVYYKGHFSFVDTSDPADGKADEYLQLNAYSCTSPSQLVNLDGEVVSQLKPKNGKSVQVVSYINSEGTAATDNKYRTDANGRFDLKIQYPKIYAGWLNVQLTAKTNVSNQLIKGSTTVGLSYLLSDVDVGNLIAPNKNSPFGDSSDCSSPD</sequence>
<dbReference type="InterPro" id="IPR013783">
    <property type="entry name" value="Ig-like_fold"/>
</dbReference>
<proteinExistence type="predicted"/>
<accession>A0A811GGB5</accession>
<evidence type="ECO:0000256" key="2">
    <source>
        <dbReference type="SAM" id="SignalP"/>
    </source>
</evidence>
<protein>
    <submittedName>
        <fullName evidence="3">Bacterial Ig-like domain (Group 1)</fullName>
    </submittedName>
</protein>